<reference evidence="3" key="1">
    <citation type="submission" date="2017-02" db="UniProtKB">
        <authorList>
            <consortium name="WormBaseParasite"/>
        </authorList>
    </citation>
    <scope>IDENTIFICATION</scope>
</reference>
<dbReference type="Proteomes" id="UP000036681">
    <property type="component" value="Unplaced"/>
</dbReference>
<sequence>MSYVYYVKHLKKVVFERHLSLKKRTMKTYRRQQRHSISHDYRRYFFFCYFTKKFAFYQVIPISISLSYFFFLMKKGKSVLKFINILDKFFFNKNFHLS</sequence>
<keyword evidence="1" id="KW-1133">Transmembrane helix</keyword>
<protein>
    <submittedName>
        <fullName evidence="3">Ribosomal protein L20</fullName>
    </submittedName>
</protein>
<name>A0A0M3HHG2_ASCLU</name>
<proteinExistence type="predicted"/>
<dbReference type="AlphaFoldDB" id="A0A0M3HHG2"/>
<evidence type="ECO:0000256" key="1">
    <source>
        <dbReference type="SAM" id="Phobius"/>
    </source>
</evidence>
<evidence type="ECO:0000313" key="3">
    <source>
        <dbReference type="WBParaSite" id="ALUE_0000095701-mRNA-1"/>
    </source>
</evidence>
<keyword evidence="1" id="KW-0812">Transmembrane</keyword>
<evidence type="ECO:0000313" key="2">
    <source>
        <dbReference type="Proteomes" id="UP000036681"/>
    </source>
</evidence>
<keyword evidence="1" id="KW-0472">Membrane</keyword>
<keyword evidence="2" id="KW-1185">Reference proteome</keyword>
<dbReference type="WBParaSite" id="ALUE_0000095701-mRNA-1">
    <property type="protein sequence ID" value="ALUE_0000095701-mRNA-1"/>
    <property type="gene ID" value="ALUE_0000095701"/>
</dbReference>
<feature type="transmembrane region" description="Helical" evidence="1">
    <location>
        <begin position="54"/>
        <end position="73"/>
    </location>
</feature>
<accession>A0A0M3HHG2</accession>
<organism evidence="2 3">
    <name type="scientific">Ascaris lumbricoides</name>
    <name type="common">Giant roundworm</name>
    <dbReference type="NCBI Taxonomy" id="6252"/>
    <lineage>
        <taxon>Eukaryota</taxon>
        <taxon>Metazoa</taxon>
        <taxon>Ecdysozoa</taxon>
        <taxon>Nematoda</taxon>
        <taxon>Chromadorea</taxon>
        <taxon>Rhabditida</taxon>
        <taxon>Spirurina</taxon>
        <taxon>Ascaridomorpha</taxon>
        <taxon>Ascaridoidea</taxon>
        <taxon>Ascarididae</taxon>
        <taxon>Ascaris</taxon>
    </lineage>
</organism>